<reference evidence="1 2" key="1">
    <citation type="submission" date="2024-02" db="EMBL/GenBank/DDBJ databases">
        <authorList>
            <person name="Chen Y."/>
            <person name="Shah S."/>
            <person name="Dougan E. K."/>
            <person name="Thang M."/>
            <person name="Chan C."/>
        </authorList>
    </citation>
    <scope>NUCLEOTIDE SEQUENCE [LARGE SCALE GENOMIC DNA]</scope>
</reference>
<accession>A0ABP0Q8A9</accession>
<proteinExistence type="predicted"/>
<organism evidence="1 2">
    <name type="scientific">Durusdinium trenchii</name>
    <dbReference type="NCBI Taxonomy" id="1381693"/>
    <lineage>
        <taxon>Eukaryota</taxon>
        <taxon>Sar</taxon>
        <taxon>Alveolata</taxon>
        <taxon>Dinophyceae</taxon>
        <taxon>Suessiales</taxon>
        <taxon>Symbiodiniaceae</taxon>
        <taxon>Durusdinium</taxon>
    </lineage>
</organism>
<evidence type="ECO:0000313" key="2">
    <source>
        <dbReference type="Proteomes" id="UP001642464"/>
    </source>
</evidence>
<dbReference type="EMBL" id="CAXAMM010039039">
    <property type="protein sequence ID" value="CAK9083229.1"/>
    <property type="molecule type" value="Genomic_DNA"/>
</dbReference>
<protein>
    <submittedName>
        <fullName evidence="1">Uncharacterized protein</fullName>
    </submittedName>
</protein>
<dbReference type="Proteomes" id="UP001642464">
    <property type="component" value="Unassembled WGS sequence"/>
</dbReference>
<gene>
    <name evidence="1" type="ORF">SCF082_LOCUS39513</name>
</gene>
<keyword evidence="2" id="KW-1185">Reference proteome</keyword>
<comment type="caution">
    <text evidence="1">The sequence shown here is derived from an EMBL/GenBank/DDBJ whole genome shotgun (WGS) entry which is preliminary data.</text>
</comment>
<evidence type="ECO:0000313" key="1">
    <source>
        <dbReference type="EMBL" id="CAK9083229.1"/>
    </source>
</evidence>
<sequence length="444" mass="51113">DYLIAECDVVDLQSVYSVNPQETLQRLTWTTRILPVQVLGRKATSTAYKYRSVERMLHLETGDAQLARLRTATFLGDMGTESKLPTMPDLSGVASDENLRTRAFPNTLPIHDVDHALHHIIEELRTSWNQEMFDLFDKQLNTLAKYFSKADNCARFRKHFIIDNPMVEGSARKKSIAKMFESSCPTFVKHRWEYRYEVLTWMTHRSAFLMWLDPSTIESSAGADDNFGDPDYSFSDAELRCLNLLFTDKIDKERLKKETGSYSCKWSGRRLIEFASSGPGPFVLLLRQLAFDNDRHSLKHLQELESLGAFDKILLIQDGFATAKRLLEAKFIQYTTFLSEPPWNLVSLLEYLLASPENLQDAVAKSRARALELLRAYDFKQLGKVGPIGEKFFQGKYRTSLDRWGHGLDTFMNHNLYRELVGRASSLLVMKRLEAKHHLVHATW</sequence>
<feature type="non-terminal residue" evidence="1">
    <location>
        <position position="1"/>
    </location>
</feature>
<name>A0ABP0Q8A9_9DINO</name>